<dbReference type="InterPro" id="IPR011333">
    <property type="entry name" value="SKP1/BTB/POZ_sf"/>
</dbReference>
<accession>A0A6J8AXD5</accession>
<evidence type="ECO:0000313" key="3">
    <source>
        <dbReference type="Proteomes" id="UP000507470"/>
    </source>
</evidence>
<dbReference type="PANTHER" id="PTHR22744">
    <property type="entry name" value="HELIX LOOP HELIX PROTEIN 21-RELATED"/>
    <property type="match status" value="1"/>
</dbReference>
<evidence type="ECO:0000313" key="2">
    <source>
        <dbReference type="EMBL" id="CAC5373905.1"/>
    </source>
</evidence>
<keyword evidence="3" id="KW-1185">Reference proteome</keyword>
<dbReference type="Proteomes" id="UP000507470">
    <property type="component" value="Unassembled WGS sequence"/>
</dbReference>
<dbReference type="PANTHER" id="PTHR22744:SF17">
    <property type="entry name" value="BTB DOMAIN-CONTAINING PROTEIN"/>
    <property type="match status" value="1"/>
</dbReference>
<dbReference type="AlphaFoldDB" id="A0A6J8AXD5"/>
<proteinExistence type="predicted"/>
<dbReference type="OrthoDB" id="6102704at2759"/>
<evidence type="ECO:0000259" key="1">
    <source>
        <dbReference type="Pfam" id="PF00651"/>
    </source>
</evidence>
<dbReference type="SUPFAM" id="SSF54695">
    <property type="entry name" value="POZ domain"/>
    <property type="match status" value="1"/>
</dbReference>
<sequence>MSEIKEERLIDQQTQDVPVYLSPSVNDDVQEFSTEEETETEDFQNLESVFAEQNLTIRIKKAKLHVIREQLTRESPVFERMLQSEFQEKDAKEITLPGKRVEDFVYFLRCTLVSTDDDLTDVTVHKVLPLAHEYQTKRTLEKADLFLKEKCETESDDLSSQQIIENILEAELYNLPQYLNACINIASRKYYQKLVQNDQFENISIETRLKISLKRWEDIDTMFEKTNFFKSKVHNKSQFPWNIELSFENVGESLKSFMHNN</sequence>
<protein>
    <recommendedName>
        <fullName evidence="1">BTB domain-containing protein</fullName>
    </recommendedName>
</protein>
<dbReference type="Pfam" id="PF00651">
    <property type="entry name" value="BTB"/>
    <property type="match status" value="1"/>
</dbReference>
<name>A0A6J8AXD5_MYTCO</name>
<gene>
    <name evidence="2" type="ORF">MCOR_11497</name>
</gene>
<dbReference type="InterPro" id="IPR000210">
    <property type="entry name" value="BTB/POZ_dom"/>
</dbReference>
<feature type="domain" description="BTB" evidence="1">
    <location>
        <begin position="54"/>
        <end position="149"/>
    </location>
</feature>
<dbReference type="Gene3D" id="3.30.710.10">
    <property type="entry name" value="Potassium Channel Kv1.1, Chain A"/>
    <property type="match status" value="1"/>
</dbReference>
<dbReference type="EMBL" id="CACVKT020001977">
    <property type="protein sequence ID" value="CAC5373905.1"/>
    <property type="molecule type" value="Genomic_DNA"/>
</dbReference>
<organism evidence="2 3">
    <name type="scientific">Mytilus coruscus</name>
    <name type="common">Sea mussel</name>
    <dbReference type="NCBI Taxonomy" id="42192"/>
    <lineage>
        <taxon>Eukaryota</taxon>
        <taxon>Metazoa</taxon>
        <taxon>Spiralia</taxon>
        <taxon>Lophotrochozoa</taxon>
        <taxon>Mollusca</taxon>
        <taxon>Bivalvia</taxon>
        <taxon>Autobranchia</taxon>
        <taxon>Pteriomorphia</taxon>
        <taxon>Mytilida</taxon>
        <taxon>Mytiloidea</taxon>
        <taxon>Mytilidae</taxon>
        <taxon>Mytilinae</taxon>
        <taxon>Mytilus</taxon>
    </lineage>
</organism>
<reference evidence="2 3" key="1">
    <citation type="submission" date="2020-06" db="EMBL/GenBank/DDBJ databases">
        <authorList>
            <person name="Li R."/>
            <person name="Bekaert M."/>
        </authorList>
    </citation>
    <scope>NUCLEOTIDE SEQUENCE [LARGE SCALE GENOMIC DNA]</scope>
    <source>
        <strain evidence="3">wild</strain>
    </source>
</reference>